<dbReference type="Proteomes" id="UP000249464">
    <property type="component" value="Unassembled WGS sequence"/>
</dbReference>
<feature type="region of interest" description="Disordered" evidence="7">
    <location>
        <begin position="14"/>
        <end position="69"/>
    </location>
</feature>
<dbReference type="Gene3D" id="1.25.40.10">
    <property type="entry name" value="Tetratricopeptide repeat domain"/>
    <property type="match status" value="1"/>
</dbReference>
<dbReference type="InterPro" id="IPR024111">
    <property type="entry name" value="PEX5/PEX5L"/>
</dbReference>
<dbReference type="PANTHER" id="PTHR10130:SF9">
    <property type="entry name" value="PEROXISOMAL TARGETING SIGNAL RECEPTOR"/>
    <property type="match status" value="1"/>
</dbReference>
<dbReference type="SUPFAM" id="SSF48452">
    <property type="entry name" value="TPR-like"/>
    <property type="match status" value="1"/>
</dbReference>
<evidence type="ECO:0000256" key="1">
    <source>
        <dbReference type="ARBA" id="ARBA00004496"/>
    </source>
</evidence>
<dbReference type="SMART" id="SM00028">
    <property type="entry name" value="TPR"/>
    <property type="match status" value="4"/>
</dbReference>
<protein>
    <submittedName>
        <fullName evidence="8">BQ5605_C014g07567 protein</fullName>
    </submittedName>
</protein>
<dbReference type="InterPro" id="IPR011990">
    <property type="entry name" value="TPR-like_helical_dom_sf"/>
</dbReference>
<dbReference type="GO" id="GO:0005052">
    <property type="term" value="F:peroxisome matrix targeting signal-1 binding"/>
    <property type="evidence" value="ECO:0007669"/>
    <property type="project" value="TreeGrafter"/>
</dbReference>
<feature type="compositionally biased region" description="Polar residues" evidence="7">
    <location>
        <begin position="194"/>
        <end position="207"/>
    </location>
</feature>
<feature type="repeat" description="TPR" evidence="6">
    <location>
        <begin position="566"/>
        <end position="599"/>
    </location>
</feature>
<dbReference type="AlphaFoldDB" id="A0A2X0MFK2"/>
<dbReference type="PANTHER" id="PTHR10130">
    <property type="entry name" value="PEROXISOMAL TARGETING SIGNAL 1 RECEPTOR PEX5"/>
    <property type="match status" value="1"/>
</dbReference>
<feature type="compositionally biased region" description="Polar residues" evidence="7">
    <location>
        <begin position="19"/>
        <end position="34"/>
    </location>
</feature>
<evidence type="ECO:0000256" key="4">
    <source>
        <dbReference type="ARBA" id="ARBA00022737"/>
    </source>
</evidence>
<keyword evidence="5 6" id="KW-0802">TPR repeat</keyword>
<dbReference type="GO" id="GO:0005829">
    <property type="term" value="C:cytosol"/>
    <property type="evidence" value="ECO:0007669"/>
    <property type="project" value="TreeGrafter"/>
</dbReference>
<dbReference type="GO" id="GO:0005778">
    <property type="term" value="C:peroxisomal membrane"/>
    <property type="evidence" value="ECO:0007669"/>
    <property type="project" value="TreeGrafter"/>
</dbReference>
<evidence type="ECO:0000256" key="6">
    <source>
        <dbReference type="PROSITE-ProRule" id="PRU00339"/>
    </source>
</evidence>
<evidence type="ECO:0000256" key="2">
    <source>
        <dbReference type="ARBA" id="ARBA00005348"/>
    </source>
</evidence>
<dbReference type="EMBL" id="FQNC01000016">
    <property type="protein sequence ID" value="SGY19123.1"/>
    <property type="molecule type" value="Genomic_DNA"/>
</dbReference>
<comment type="similarity">
    <text evidence="2">Belongs to the peroxisomal targeting signal receptor family.</text>
</comment>
<evidence type="ECO:0000313" key="9">
    <source>
        <dbReference type="Proteomes" id="UP000249464"/>
    </source>
</evidence>
<gene>
    <name evidence="8" type="primary">BQ5605_C014g07567</name>
    <name evidence="8" type="ORF">BQ5605_C014G07567</name>
</gene>
<dbReference type="InterPro" id="IPR019734">
    <property type="entry name" value="TPR_rpt"/>
</dbReference>
<evidence type="ECO:0000256" key="5">
    <source>
        <dbReference type="ARBA" id="ARBA00022803"/>
    </source>
</evidence>
<dbReference type="STRING" id="796604.A0A2X0MFK2"/>
<comment type="subcellular location">
    <subcellularLocation>
        <location evidence="1">Cytoplasm</location>
    </subcellularLocation>
</comment>
<dbReference type="Pfam" id="PF13432">
    <property type="entry name" value="TPR_16"/>
    <property type="match status" value="1"/>
</dbReference>
<sequence>MTLAAVAFQSMMSGAECSTGASPLSSLLKQQGQDHSLHQSGLSSQPGPPSSMRSGGGGMHQSMPGQMRPQEADRFFEQSGPAGNASFGDLQGLRRELDQVARSSNPVLKGDQGQFEAGCHRYASLDDVAPELGLLRGIGRADEFQIHDPTEWASQYQPAGASLNPVDMAQMEQSFRMQHQGAQPNELSAEFWRHQQQQRASPGPSIQTRGAGGTGGSAAYARSGFAPSYGAYGGGMSMRSMPMMGGSGAGGMYQPSPTVQQDVKGKGRFVELDDADWEAQFARAGESAQEPAEVVTEEAEQKDKIIDDNAAPLDTINLLDGDLDIDASESDAELLKELEKTWQNLQGTLQESSSISDAEMAAWEAQYGSQFVNGDDGEFDLPDMRKIWTKDNVDGFLQEDLIYPYATENEYLHHPDPFAEGQRLLAEGARLSEAALAFEAACKLDPSRAEAWKAAGETWAADEREVKGIRALEKAVACGGPDGVGAWMSLAVAYVNEGQELRALATLEKWLTLAYPTLSAKPGPLPSATNPWDASNRIIDLFLEAARAGPMARVPGQSNELTEVDPDVQVGLGVLFYSNSDYERAKDCFESALSVRPTDFLLWNRLGATLANGGLPEEAISAYRKALDLRPTFTRAIYNLGVSCLNIGCYHEAAEHLLAAINGHMTREKNGSGSLAAPDGQPVDDEDGSANLWHTLRRAFLCMERHDLADKAHAGTTLDEFRSEGLEF</sequence>
<keyword evidence="4" id="KW-0677">Repeat</keyword>
<proteinExistence type="inferred from homology"/>
<keyword evidence="9" id="KW-1185">Reference proteome</keyword>
<dbReference type="GO" id="GO:0016560">
    <property type="term" value="P:protein import into peroxisome matrix, docking"/>
    <property type="evidence" value="ECO:0007669"/>
    <property type="project" value="TreeGrafter"/>
</dbReference>
<evidence type="ECO:0000313" key="8">
    <source>
        <dbReference type="EMBL" id="SGY19123.1"/>
    </source>
</evidence>
<reference evidence="8 9" key="1">
    <citation type="submission" date="2016-11" db="EMBL/GenBank/DDBJ databases">
        <authorList>
            <person name="Jaros S."/>
            <person name="Januszkiewicz K."/>
            <person name="Wedrychowicz H."/>
        </authorList>
    </citation>
    <scope>NUCLEOTIDE SEQUENCE [LARGE SCALE GENOMIC DNA]</scope>
</reference>
<keyword evidence="3" id="KW-0963">Cytoplasm</keyword>
<evidence type="ECO:0000256" key="3">
    <source>
        <dbReference type="ARBA" id="ARBA00022490"/>
    </source>
</evidence>
<organism evidence="8 9">
    <name type="scientific">Microbotryum silenes-dioicae</name>
    <dbReference type="NCBI Taxonomy" id="796604"/>
    <lineage>
        <taxon>Eukaryota</taxon>
        <taxon>Fungi</taxon>
        <taxon>Dikarya</taxon>
        <taxon>Basidiomycota</taxon>
        <taxon>Pucciniomycotina</taxon>
        <taxon>Microbotryomycetes</taxon>
        <taxon>Microbotryales</taxon>
        <taxon>Microbotryaceae</taxon>
        <taxon>Microbotryum</taxon>
    </lineage>
</organism>
<feature type="repeat" description="TPR" evidence="6">
    <location>
        <begin position="600"/>
        <end position="633"/>
    </location>
</feature>
<accession>A0A2X0MFK2</accession>
<dbReference type="PROSITE" id="PS50005">
    <property type="entry name" value="TPR"/>
    <property type="match status" value="2"/>
</dbReference>
<feature type="compositionally biased region" description="Low complexity" evidence="7">
    <location>
        <begin position="39"/>
        <end position="53"/>
    </location>
</feature>
<evidence type="ECO:0000256" key="7">
    <source>
        <dbReference type="SAM" id="MobiDB-lite"/>
    </source>
</evidence>
<name>A0A2X0MFK2_9BASI</name>
<feature type="region of interest" description="Disordered" evidence="7">
    <location>
        <begin position="194"/>
        <end position="217"/>
    </location>
</feature>